<keyword evidence="2" id="KW-0645">Protease</keyword>
<feature type="domain" description="Immunity MXAN-0049 protein" evidence="1">
    <location>
        <begin position="40"/>
        <end position="168"/>
    </location>
</feature>
<dbReference type="Pfam" id="PF07791">
    <property type="entry name" value="Imm11"/>
    <property type="match status" value="1"/>
</dbReference>
<dbReference type="InterPro" id="IPR012433">
    <property type="entry name" value="Imm11"/>
</dbReference>
<organism evidence="2 3">
    <name type="scientific">Paenibacillus oralis</name>
    <dbReference type="NCBI Taxonomy" id="2490856"/>
    <lineage>
        <taxon>Bacteria</taxon>
        <taxon>Bacillati</taxon>
        <taxon>Bacillota</taxon>
        <taxon>Bacilli</taxon>
        <taxon>Bacillales</taxon>
        <taxon>Paenibacillaceae</taxon>
        <taxon>Paenibacillus</taxon>
    </lineage>
</organism>
<sequence>MNLDFYMLTQDHRIQGALKPLGVREHLRSKEADASKNYLHFLIEKAERVVEVDFIEKPLPLMSDRLKQLIEKFSPKLKFQPAGLMNLEKGEQYWYWLASFPKVACLSAASEFHLNGTMKRIVIDPAKAGNHPIFQLESPLEHYVVVNLMLAESMLRRDFTGLKLTSVEQDQ</sequence>
<name>A0A3P3U5E6_9BACL</name>
<keyword evidence="2" id="KW-0378">Hydrolase</keyword>
<keyword evidence="3" id="KW-1185">Reference proteome</keyword>
<accession>A0A3P3U5E6</accession>
<dbReference type="RefSeq" id="WP_128633302.1">
    <property type="nucleotide sequence ID" value="NZ_RRCN01000001.1"/>
</dbReference>
<comment type="caution">
    <text evidence="2">The sequence shown here is derived from an EMBL/GenBank/DDBJ whole genome shotgun (WGS) entry which is preliminary data.</text>
</comment>
<dbReference type="GO" id="GO:0006508">
    <property type="term" value="P:proteolysis"/>
    <property type="evidence" value="ECO:0007669"/>
    <property type="project" value="UniProtKB-KW"/>
</dbReference>
<dbReference type="EMBL" id="RRCN01000001">
    <property type="protein sequence ID" value="RRJ65495.1"/>
    <property type="molecule type" value="Genomic_DNA"/>
</dbReference>
<evidence type="ECO:0000259" key="1">
    <source>
        <dbReference type="Pfam" id="PF07791"/>
    </source>
</evidence>
<evidence type="ECO:0000313" key="3">
    <source>
        <dbReference type="Proteomes" id="UP000267017"/>
    </source>
</evidence>
<evidence type="ECO:0000313" key="2">
    <source>
        <dbReference type="EMBL" id="RRJ65495.1"/>
    </source>
</evidence>
<dbReference type="Proteomes" id="UP000267017">
    <property type="component" value="Unassembled WGS sequence"/>
</dbReference>
<gene>
    <name evidence="2" type="ORF">EHV15_23175</name>
</gene>
<dbReference type="AlphaFoldDB" id="A0A3P3U5E6"/>
<protein>
    <submittedName>
        <fullName evidence="2">Serine protease</fullName>
    </submittedName>
</protein>
<dbReference type="OrthoDB" id="2086300at2"/>
<reference evidence="2 3" key="1">
    <citation type="submission" date="2018-11" db="EMBL/GenBank/DDBJ databases">
        <title>Genome sequencing of Paenibacillus sp. KCOM 3021 (= ChDC PVNT-B20).</title>
        <authorList>
            <person name="Kook J.-K."/>
            <person name="Park S.-N."/>
            <person name="Lim Y.K."/>
        </authorList>
    </citation>
    <scope>NUCLEOTIDE SEQUENCE [LARGE SCALE GENOMIC DNA]</scope>
    <source>
        <strain evidence="2 3">KCOM 3021</strain>
    </source>
</reference>
<proteinExistence type="predicted"/>
<dbReference type="GO" id="GO:0008233">
    <property type="term" value="F:peptidase activity"/>
    <property type="evidence" value="ECO:0007669"/>
    <property type="project" value="UniProtKB-KW"/>
</dbReference>